<dbReference type="KEGG" id="dalk:DSCA_08730"/>
<dbReference type="EMBL" id="AP021874">
    <property type="protein sequence ID" value="BBO66943.1"/>
    <property type="molecule type" value="Genomic_DNA"/>
</dbReference>
<keyword evidence="2" id="KW-1185">Reference proteome</keyword>
<gene>
    <name evidence="1" type="ORF">DSCA_08730</name>
</gene>
<dbReference type="OrthoDB" id="10002045at2"/>
<name>A0A5K7YE64_9BACT</name>
<evidence type="ECO:0000313" key="1">
    <source>
        <dbReference type="EMBL" id="BBO66943.1"/>
    </source>
</evidence>
<proteinExistence type="predicted"/>
<dbReference type="Proteomes" id="UP000427906">
    <property type="component" value="Chromosome"/>
</dbReference>
<dbReference type="AlphaFoldDB" id="A0A5K7YE64"/>
<dbReference type="RefSeq" id="WP_155315251.1">
    <property type="nucleotide sequence ID" value="NZ_AP021874.1"/>
</dbReference>
<sequence length="80" mass="9845">MPKSNRSFIERRTGKDRRRRFSIKGLFFRQRDRRCAPERRSGDENRKNWVRVSKWSSVPLKNLKISKYLLKECRLDRNHP</sequence>
<evidence type="ECO:0000313" key="2">
    <source>
        <dbReference type="Proteomes" id="UP000427906"/>
    </source>
</evidence>
<organism evidence="1 2">
    <name type="scientific">Desulfosarcina alkanivorans</name>
    <dbReference type="NCBI Taxonomy" id="571177"/>
    <lineage>
        <taxon>Bacteria</taxon>
        <taxon>Pseudomonadati</taxon>
        <taxon>Thermodesulfobacteriota</taxon>
        <taxon>Desulfobacteria</taxon>
        <taxon>Desulfobacterales</taxon>
        <taxon>Desulfosarcinaceae</taxon>
        <taxon>Desulfosarcina</taxon>
    </lineage>
</organism>
<accession>A0A5K7YE64</accession>
<reference evidence="1 2" key="1">
    <citation type="submission" date="2019-11" db="EMBL/GenBank/DDBJ databases">
        <title>Comparative genomics of hydrocarbon-degrading Desulfosarcina strains.</title>
        <authorList>
            <person name="Watanabe M."/>
            <person name="Kojima H."/>
            <person name="Fukui M."/>
        </authorList>
    </citation>
    <scope>NUCLEOTIDE SEQUENCE [LARGE SCALE GENOMIC DNA]</scope>
    <source>
        <strain evidence="1 2">PL12</strain>
    </source>
</reference>
<protein>
    <submittedName>
        <fullName evidence="1">Uncharacterized protein</fullName>
    </submittedName>
</protein>